<evidence type="ECO:0000256" key="4">
    <source>
        <dbReference type="ARBA" id="ARBA00023136"/>
    </source>
</evidence>
<dbReference type="GO" id="GO:0004930">
    <property type="term" value="F:G protein-coupled receptor activity"/>
    <property type="evidence" value="ECO:0007669"/>
    <property type="project" value="TreeGrafter"/>
</dbReference>
<feature type="domain" description="G-protein coupled receptors family 1 profile" evidence="6">
    <location>
        <begin position="31"/>
        <end position="137"/>
    </location>
</feature>
<feature type="transmembrane region" description="Helical" evidence="5">
    <location>
        <begin position="117"/>
        <end position="135"/>
    </location>
</feature>
<evidence type="ECO:0000256" key="1">
    <source>
        <dbReference type="ARBA" id="ARBA00004141"/>
    </source>
</evidence>
<dbReference type="PANTHER" id="PTHR23112:SF47">
    <property type="entry name" value="G-PROTEIN COUPLED RECEPTOR 157"/>
    <property type="match status" value="1"/>
</dbReference>
<proteinExistence type="predicted"/>
<name>A0A1X7UQZ4_AMPQE</name>
<dbReference type="GO" id="GO:0007189">
    <property type="term" value="P:adenylate cyclase-activating G protein-coupled receptor signaling pathway"/>
    <property type="evidence" value="ECO:0007669"/>
    <property type="project" value="TreeGrafter"/>
</dbReference>
<feature type="transmembrane region" description="Helical" evidence="5">
    <location>
        <begin position="293"/>
        <end position="320"/>
    </location>
</feature>
<protein>
    <recommendedName>
        <fullName evidence="6">G-protein coupled receptors family 1 profile domain-containing protein</fullName>
    </recommendedName>
</protein>
<dbReference type="Gene3D" id="1.20.1070.10">
    <property type="entry name" value="Rhodopsin 7-helix transmembrane proteins"/>
    <property type="match status" value="1"/>
</dbReference>
<reference evidence="7" key="1">
    <citation type="submission" date="2017-05" db="UniProtKB">
        <authorList>
            <consortium name="EnsemblMetazoa"/>
        </authorList>
    </citation>
    <scope>IDENTIFICATION</scope>
</reference>
<dbReference type="InterPro" id="IPR017452">
    <property type="entry name" value="GPCR_Rhodpsn_7TM"/>
</dbReference>
<organism evidence="7">
    <name type="scientific">Amphimedon queenslandica</name>
    <name type="common">Sponge</name>
    <dbReference type="NCBI Taxonomy" id="400682"/>
    <lineage>
        <taxon>Eukaryota</taxon>
        <taxon>Metazoa</taxon>
        <taxon>Porifera</taxon>
        <taxon>Demospongiae</taxon>
        <taxon>Heteroscleromorpha</taxon>
        <taxon>Haplosclerida</taxon>
        <taxon>Niphatidae</taxon>
        <taxon>Amphimedon</taxon>
    </lineage>
</organism>
<evidence type="ECO:0000313" key="7">
    <source>
        <dbReference type="EnsemblMetazoa" id="Aqu2.1.29934_001"/>
    </source>
</evidence>
<dbReference type="AlphaFoldDB" id="A0A1X7UQZ4"/>
<feature type="transmembrane region" description="Helical" evidence="5">
    <location>
        <begin position="20"/>
        <end position="42"/>
    </location>
</feature>
<keyword evidence="2 5" id="KW-0812">Transmembrane</keyword>
<evidence type="ECO:0000256" key="5">
    <source>
        <dbReference type="SAM" id="Phobius"/>
    </source>
</evidence>
<dbReference type="GO" id="GO:0005886">
    <property type="term" value="C:plasma membrane"/>
    <property type="evidence" value="ECO:0007669"/>
    <property type="project" value="TreeGrafter"/>
</dbReference>
<dbReference type="InParanoid" id="A0A1X7UQZ4"/>
<accession>A0A1X7UQZ4</accession>
<keyword evidence="3 5" id="KW-1133">Transmembrane helix</keyword>
<sequence length="372" mass="42083">MMMTPLYQYFLNKITGVRIAAGIASTLSILGSLLIIITFCLFPHVRRTKVRQILLHISIMDLGVALANLTGSIVYFDHYYYSYSNDTITWKENVSHAVNVSCKTQAFVAMYSTYGSIFWTNWLAVFLYFTVVYHYNPSISNWVLRLGYIICYLGPLCLCVWFLCTDRLSFNPYGSAGWCTLVTVNVERNASDSSVAKNYIATTFGYDLWIYLTFILVPVLFIGTRSHISMELSGTKNLISKDKLWTAVHNVDFKFILVPITFIFLRIWTCILTVFLVYIGLPFIGKVPHSADGAIIALIGLAAVGDSGQGAANAIIFVFFTKKNLELIAHNIYDLPVIEFGFKTFNHEEKGIIMISDVFFMRISYLEPAKSQ</sequence>
<keyword evidence="4 5" id="KW-0472">Membrane</keyword>
<evidence type="ECO:0000259" key="6">
    <source>
        <dbReference type="PROSITE" id="PS50262"/>
    </source>
</evidence>
<feature type="transmembrane region" description="Helical" evidence="5">
    <location>
        <begin position="54"/>
        <end position="76"/>
    </location>
</feature>
<dbReference type="OrthoDB" id="100006at2759"/>
<dbReference type="EnsemblMetazoa" id="Aqu2.1.29934_001">
    <property type="protein sequence ID" value="Aqu2.1.29934_001"/>
    <property type="gene ID" value="Aqu2.1.29934"/>
</dbReference>
<comment type="subcellular location">
    <subcellularLocation>
        <location evidence="1">Membrane</location>
        <topology evidence="1">Multi-pass membrane protein</topology>
    </subcellularLocation>
</comment>
<dbReference type="SUPFAM" id="SSF81321">
    <property type="entry name" value="Family A G protein-coupled receptor-like"/>
    <property type="match status" value="1"/>
</dbReference>
<dbReference type="PROSITE" id="PS50262">
    <property type="entry name" value="G_PROTEIN_RECEP_F1_2"/>
    <property type="match status" value="1"/>
</dbReference>
<evidence type="ECO:0000256" key="2">
    <source>
        <dbReference type="ARBA" id="ARBA00022692"/>
    </source>
</evidence>
<dbReference type="PANTHER" id="PTHR23112">
    <property type="entry name" value="G PROTEIN-COUPLED RECEPTOR 157-RELATED"/>
    <property type="match status" value="1"/>
</dbReference>
<feature type="transmembrane region" description="Helical" evidence="5">
    <location>
        <begin position="208"/>
        <end position="228"/>
    </location>
</feature>
<dbReference type="STRING" id="400682.A0A1X7UQZ4"/>
<feature type="transmembrane region" description="Helical" evidence="5">
    <location>
        <begin position="255"/>
        <end position="281"/>
    </location>
</feature>
<dbReference type="eggNOG" id="ENOG502QU1X">
    <property type="taxonomic scope" value="Eukaryota"/>
</dbReference>
<feature type="transmembrane region" description="Helical" evidence="5">
    <location>
        <begin position="142"/>
        <end position="163"/>
    </location>
</feature>
<evidence type="ECO:0000256" key="3">
    <source>
        <dbReference type="ARBA" id="ARBA00022989"/>
    </source>
</evidence>